<dbReference type="GO" id="GO:0061685">
    <property type="term" value="F:diphthine methylesterase activity"/>
    <property type="evidence" value="ECO:0007669"/>
    <property type="project" value="TreeGrafter"/>
</dbReference>
<dbReference type="PANTHER" id="PTHR46042">
    <property type="entry name" value="DIPHTHINE METHYLTRANSFERASE"/>
    <property type="match status" value="1"/>
</dbReference>
<dbReference type="AlphaFoldDB" id="A0A9K3CYW1"/>
<dbReference type="Gene3D" id="2.130.10.10">
    <property type="entry name" value="YVTN repeat-like/Quinoprotein amine dehydrogenase"/>
    <property type="match status" value="1"/>
</dbReference>
<name>A0A9K3CYW1_9EUKA</name>
<evidence type="ECO:0000256" key="3">
    <source>
        <dbReference type="ARBA" id="ARBA00043952"/>
    </source>
</evidence>
<evidence type="ECO:0000256" key="1">
    <source>
        <dbReference type="ARBA" id="ARBA00022574"/>
    </source>
</evidence>
<evidence type="ECO:0000313" key="6">
    <source>
        <dbReference type="Proteomes" id="UP000265618"/>
    </source>
</evidence>
<dbReference type="InterPro" id="IPR036322">
    <property type="entry name" value="WD40_repeat_dom_sf"/>
</dbReference>
<dbReference type="GO" id="GO:0017183">
    <property type="term" value="P:protein histidyl modification to diphthamide"/>
    <property type="evidence" value="ECO:0007669"/>
    <property type="project" value="TreeGrafter"/>
</dbReference>
<dbReference type="InterPro" id="IPR052415">
    <property type="entry name" value="Diphthine_MTase"/>
</dbReference>
<sequence>MWADSHSDILHSGYLDESRVGMSARQRGGRSARQSHPGEDSGIGFTGELRPGSVGGVFIQGPLHRFVCSSYVYSTESRHRTGRLSLFEYNEEDTSCNLVKEISNLPAVFRVRTNANTDMFHDSPILAAPLSDGGILLTDTNLDDMVSIDGKDLRASHHALADSTSEETLMTDASFDESGGLFVTFSDGRAAHLASPCGQAGLDWAHLVGSDDGACWAVESLHPLNMPQTVATGDDWGALCIWDIRSMPTHPVRKIVNETGGITSIHALSQAEQMELDIGGGSLMLVGDYGGTLRLCDVRALNRPLFEVSIGDGGDGLWDLDTAVAGPLERQSGRGGVSVGIAAMRSLFHRTTLINNAGVLSLSPVLPYDGPHEDEGLGYGVALLSDTDMACGSFYDKTLSIARRAFQ</sequence>
<proteinExistence type="predicted"/>
<dbReference type="GO" id="GO:0005737">
    <property type="term" value="C:cytoplasm"/>
    <property type="evidence" value="ECO:0007669"/>
    <property type="project" value="TreeGrafter"/>
</dbReference>
<comment type="caution">
    <text evidence="5">The sequence shown here is derived from an EMBL/GenBank/DDBJ whole genome shotgun (WGS) entry which is preliminary data.</text>
</comment>
<accession>A0A9K3CYW1</accession>
<gene>
    <name evidence="5" type="ORF">KIPB_005630</name>
</gene>
<dbReference type="InterPro" id="IPR015943">
    <property type="entry name" value="WD40/YVTN_repeat-like_dom_sf"/>
</dbReference>
<keyword evidence="2" id="KW-0677">Repeat</keyword>
<keyword evidence="6" id="KW-1185">Reference proteome</keyword>
<dbReference type="Proteomes" id="UP000265618">
    <property type="component" value="Unassembled WGS sequence"/>
</dbReference>
<dbReference type="EMBL" id="BDIP01001340">
    <property type="protein sequence ID" value="GIQ84184.1"/>
    <property type="molecule type" value="Genomic_DNA"/>
</dbReference>
<comment type="pathway">
    <text evidence="3">Protein modification.</text>
</comment>
<keyword evidence="1" id="KW-0853">WD repeat</keyword>
<evidence type="ECO:0000313" key="5">
    <source>
        <dbReference type="EMBL" id="GIQ84184.1"/>
    </source>
</evidence>
<organism evidence="5 6">
    <name type="scientific">Kipferlia bialata</name>
    <dbReference type="NCBI Taxonomy" id="797122"/>
    <lineage>
        <taxon>Eukaryota</taxon>
        <taxon>Metamonada</taxon>
        <taxon>Carpediemonas-like organisms</taxon>
        <taxon>Kipferlia</taxon>
    </lineage>
</organism>
<feature type="region of interest" description="Disordered" evidence="4">
    <location>
        <begin position="20"/>
        <end position="46"/>
    </location>
</feature>
<dbReference type="SUPFAM" id="SSF50978">
    <property type="entry name" value="WD40 repeat-like"/>
    <property type="match status" value="1"/>
</dbReference>
<dbReference type="OrthoDB" id="2288928at2759"/>
<protein>
    <submittedName>
        <fullName evidence="5">Uncharacterized protein</fullName>
    </submittedName>
</protein>
<evidence type="ECO:0000256" key="4">
    <source>
        <dbReference type="SAM" id="MobiDB-lite"/>
    </source>
</evidence>
<dbReference type="PANTHER" id="PTHR46042:SF1">
    <property type="entry name" value="DIPHTHINE METHYLTRANSFERASE"/>
    <property type="match status" value="1"/>
</dbReference>
<reference evidence="5 6" key="1">
    <citation type="journal article" date="2018" name="PLoS ONE">
        <title>The draft genome of Kipferlia bialata reveals reductive genome evolution in fornicate parasites.</title>
        <authorList>
            <person name="Tanifuji G."/>
            <person name="Takabayashi S."/>
            <person name="Kume K."/>
            <person name="Takagi M."/>
            <person name="Nakayama T."/>
            <person name="Kamikawa R."/>
            <person name="Inagaki Y."/>
            <person name="Hashimoto T."/>
        </authorList>
    </citation>
    <scope>NUCLEOTIDE SEQUENCE [LARGE SCALE GENOMIC DNA]</scope>
    <source>
        <strain evidence="5">NY0173</strain>
    </source>
</reference>
<evidence type="ECO:0000256" key="2">
    <source>
        <dbReference type="ARBA" id="ARBA00022737"/>
    </source>
</evidence>